<feature type="region of interest" description="Disordered" evidence="1">
    <location>
        <begin position="31"/>
        <end position="66"/>
    </location>
</feature>
<comment type="caution">
    <text evidence="3">The sequence shown here is derived from an EMBL/GenBank/DDBJ whole genome shotgun (WGS) entry which is preliminary data.</text>
</comment>
<dbReference type="EMBL" id="BEXD01004092">
    <property type="protein sequence ID" value="GBC06643.1"/>
    <property type="molecule type" value="Genomic_DNA"/>
</dbReference>
<accession>A0A2Z6S0T2</accession>
<dbReference type="PANTHER" id="PTHR34862">
    <property type="entry name" value="SPARK DOMAIN-CONTAINING PROTEIN"/>
    <property type="match status" value="1"/>
</dbReference>
<evidence type="ECO:0000313" key="3">
    <source>
        <dbReference type="EMBL" id="GBC06643.1"/>
    </source>
</evidence>
<evidence type="ECO:0000256" key="1">
    <source>
        <dbReference type="SAM" id="MobiDB-lite"/>
    </source>
</evidence>
<feature type="compositionally biased region" description="Polar residues" evidence="1">
    <location>
        <begin position="49"/>
        <end position="66"/>
    </location>
</feature>
<evidence type="ECO:0000313" key="4">
    <source>
        <dbReference type="Proteomes" id="UP000247702"/>
    </source>
</evidence>
<reference evidence="3 4" key="1">
    <citation type="submission" date="2017-11" db="EMBL/GenBank/DDBJ databases">
        <title>The genome of Rhizophagus clarus HR1 reveals common genetic basis of auxotrophy among arbuscular mycorrhizal fungi.</title>
        <authorList>
            <person name="Kobayashi Y."/>
        </authorList>
    </citation>
    <scope>NUCLEOTIDE SEQUENCE [LARGE SCALE GENOMIC DNA]</scope>
    <source>
        <strain evidence="3 4">HR1</strain>
    </source>
</reference>
<dbReference type="PANTHER" id="PTHR34862:SF1">
    <property type="entry name" value="SPARK DOMAIN-CONTAINING PROTEIN"/>
    <property type="match status" value="1"/>
</dbReference>
<gene>
    <name evidence="3" type="ORF">RclHR1_00070010</name>
</gene>
<dbReference type="AlphaFoldDB" id="A0A2Z6S0T2"/>
<keyword evidence="4" id="KW-1185">Reference proteome</keyword>
<feature type="chain" id="PRO_5016407197" evidence="2">
    <location>
        <begin position="26"/>
        <end position="303"/>
    </location>
</feature>
<keyword evidence="2" id="KW-0732">Signal</keyword>
<sequence>MKVIMNVKILLFITILFAAASIGLALPPKAHPSNTTDLPTPKALPIPKASSNTTAPPTPKSLPSSLNASPDVEQLLAAVPPNALGDLSKECQSTLLKIITSPEFLKCIPVQSLVPLLPLVTDPSLLTKFLADPVHNYPPVEKPILQSATLFCPAPKCSDKGVADAIAAIQDGCKDDLSKKNPLIVGILDAAVFYSPIKDIGCFKFGKTFCWDESILTAISLPPSPFVVTGDKFVDAIAVADPTAICTKCNKAIVNDFLNFIKKNDPAKQILASIGFDDKKLALFQTGAAVKCGAQFEDGQIPK</sequence>
<evidence type="ECO:0000256" key="2">
    <source>
        <dbReference type="SAM" id="SignalP"/>
    </source>
</evidence>
<protein>
    <submittedName>
        <fullName evidence="3">Uncharacterized protein</fullName>
    </submittedName>
</protein>
<feature type="signal peptide" evidence="2">
    <location>
        <begin position="1"/>
        <end position="25"/>
    </location>
</feature>
<organism evidence="3 4">
    <name type="scientific">Rhizophagus clarus</name>
    <dbReference type="NCBI Taxonomy" id="94130"/>
    <lineage>
        <taxon>Eukaryota</taxon>
        <taxon>Fungi</taxon>
        <taxon>Fungi incertae sedis</taxon>
        <taxon>Mucoromycota</taxon>
        <taxon>Glomeromycotina</taxon>
        <taxon>Glomeromycetes</taxon>
        <taxon>Glomerales</taxon>
        <taxon>Glomeraceae</taxon>
        <taxon>Rhizophagus</taxon>
    </lineage>
</organism>
<name>A0A2Z6S0T2_9GLOM</name>
<proteinExistence type="predicted"/>
<dbReference type="Proteomes" id="UP000247702">
    <property type="component" value="Unassembled WGS sequence"/>
</dbReference>